<dbReference type="EMBL" id="BAABAL010000019">
    <property type="protein sequence ID" value="GAA4027409.1"/>
    <property type="molecule type" value="Genomic_DNA"/>
</dbReference>
<keyword evidence="5" id="KW-1185">Reference proteome</keyword>
<dbReference type="RefSeq" id="WP_344882203.1">
    <property type="nucleotide sequence ID" value="NZ_BAABAL010000019.1"/>
</dbReference>
<evidence type="ECO:0000259" key="3">
    <source>
        <dbReference type="Pfam" id="PF02481"/>
    </source>
</evidence>
<evidence type="ECO:0000313" key="4">
    <source>
        <dbReference type="EMBL" id="GAA4027409.1"/>
    </source>
</evidence>
<dbReference type="Proteomes" id="UP001501747">
    <property type="component" value="Unassembled WGS sequence"/>
</dbReference>
<evidence type="ECO:0000313" key="5">
    <source>
        <dbReference type="Proteomes" id="UP001501747"/>
    </source>
</evidence>
<name>A0ABP7TJY0_9PSEU</name>
<feature type="region of interest" description="Disordered" evidence="2">
    <location>
        <begin position="372"/>
        <end position="398"/>
    </location>
</feature>
<reference evidence="5" key="1">
    <citation type="journal article" date="2019" name="Int. J. Syst. Evol. Microbiol.">
        <title>The Global Catalogue of Microorganisms (GCM) 10K type strain sequencing project: providing services to taxonomists for standard genome sequencing and annotation.</title>
        <authorList>
            <consortium name="The Broad Institute Genomics Platform"/>
            <consortium name="The Broad Institute Genome Sequencing Center for Infectious Disease"/>
            <person name="Wu L."/>
            <person name="Ma J."/>
        </authorList>
    </citation>
    <scope>NUCLEOTIDE SEQUENCE [LARGE SCALE GENOMIC DNA]</scope>
    <source>
        <strain evidence="5">JCM 17342</strain>
    </source>
</reference>
<dbReference type="SUPFAM" id="SSF102405">
    <property type="entry name" value="MCP/YpsA-like"/>
    <property type="match status" value="1"/>
</dbReference>
<evidence type="ECO:0000256" key="2">
    <source>
        <dbReference type="SAM" id="MobiDB-lite"/>
    </source>
</evidence>
<dbReference type="PANTHER" id="PTHR43022">
    <property type="entry name" value="PROTEIN SMF"/>
    <property type="match status" value="1"/>
</dbReference>
<dbReference type="NCBIfam" id="TIGR00732">
    <property type="entry name" value="dprA"/>
    <property type="match status" value="1"/>
</dbReference>
<organism evidence="4 5">
    <name type="scientific">Allokutzneria multivorans</name>
    <dbReference type="NCBI Taxonomy" id="1142134"/>
    <lineage>
        <taxon>Bacteria</taxon>
        <taxon>Bacillati</taxon>
        <taxon>Actinomycetota</taxon>
        <taxon>Actinomycetes</taxon>
        <taxon>Pseudonocardiales</taxon>
        <taxon>Pseudonocardiaceae</taxon>
        <taxon>Allokutzneria</taxon>
    </lineage>
</organism>
<feature type="compositionally biased region" description="Gly residues" evidence="2">
    <location>
        <begin position="389"/>
        <end position="398"/>
    </location>
</feature>
<gene>
    <name evidence="4" type="primary">dprA</name>
    <name evidence="4" type="ORF">GCM10022247_60480</name>
</gene>
<dbReference type="InterPro" id="IPR057666">
    <property type="entry name" value="DrpA_SLOG"/>
</dbReference>
<comment type="caution">
    <text evidence="4">The sequence shown here is derived from an EMBL/GenBank/DDBJ whole genome shotgun (WGS) entry which is preliminary data.</text>
</comment>
<comment type="similarity">
    <text evidence="1">Belongs to the DprA/Smf family.</text>
</comment>
<dbReference type="Gene3D" id="3.40.50.450">
    <property type="match status" value="1"/>
</dbReference>
<sequence>MTGALPSVELARAYLSRVAEPPAPALVAFVALHGPQRAAALIRSGEVPAEVAKVTTARAEIWRPDADLRAAAAVGARLVTPEDDGWPAWRLLSFTAAAIRGRADAAEPVALWVRGDPDLDVAELTEQSVAIVGARAATGYGEHVSADFAHGLARRGFTVISGAAYGIDGAAHGGALAAGGRTVAVLGCGVDIPYPAGHARLLDRIAAAGAVVSEYPPGTRVGRHRFLVRNRLIAALAEGTVVVEAGLRSGASNTAATARTLGRMVLAVPGPVTSAMSAGCHAMLREGEAQVVTSVAEVAESIGRIGGDLTVEADAPVRPTDSLDPRSLRVHQALHERTGSSPEQVSMEAGIPLGQVRAVLPMLEIAGLAQRGDTGWRRRSGRSVPSQAEGGGPITPTT</sequence>
<protein>
    <submittedName>
        <fullName evidence="4">DNA-processing protein DprA</fullName>
    </submittedName>
</protein>
<proteinExistence type="inferred from homology"/>
<evidence type="ECO:0000256" key="1">
    <source>
        <dbReference type="ARBA" id="ARBA00006525"/>
    </source>
</evidence>
<dbReference type="InterPro" id="IPR003488">
    <property type="entry name" value="DprA"/>
</dbReference>
<dbReference type="PANTHER" id="PTHR43022:SF1">
    <property type="entry name" value="PROTEIN SMF"/>
    <property type="match status" value="1"/>
</dbReference>
<accession>A0ABP7TJY0</accession>
<dbReference type="Pfam" id="PF02481">
    <property type="entry name" value="DNA_processg_A"/>
    <property type="match status" value="1"/>
</dbReference>
<feature type="domain" description="Smf/DprA SLOG" evidence="3">
    <location>
        <begin position="79"/>
        <end position="301"/>
    </location>
</feature>